<dbReference type="InterPro" id="IPR016274">
    <property type="entry name" value="Histidine_acid_Pase_euk"/>
</dbReference>
<dbReference type="PANTHER" id="PTHR20963:SF23">
    <property type="entry name" value="3-PHYTASE"/>
    <property type="match status" value="1"/>
</dbReference>
<feature type="chain" id="PRO_5025559351" evidence="5">
    <location>
        <begin position="20"/>
        <end position="477"/>
    </location>
</feature>
<evidence type="ECO:0000256" key="4">
    <source>
        <dbReference type="PIRSR" id="PIRSR000894-2"/>
    </source>
</evidence>
<feature type="active site" description="Proton donor" evidence="3">
    <location>
        <position position="332"/>
    </location>
</feature>
<dbReference type="PIRSF" id="PIRSF000894">
    <property type="entry name" value="Acid_phosphatase"/>
    <property type="match status" value="1"/>
</dbReference>
<name>A0A6A7AQF6_9PLEO</name>
<sequence length="477" mass="53187">MQHMASLLAASLAVTGAAGSVLQHLGGNAQWLPGPEVTAISSDIPSGCKVDLAAFFSRHGSRYPDTGAYAEWTSLYQRLQASAPLQVNDTKLDFLKTWKPVLSHPERQIAQLSPTGYKELHEMGSTWRLRYPDLYEYNTPFTMWANWYKSSPRVRDSARLFAQGFLGPNATELATIYALNSSDPRSWMNSLATSDLCTAYADEGGSPYKDEWDDVYLPPIRARLNAKIRGDFNFTEQDVSIIPYLCGFETQITGRQSPFCDILTEDEILQYEYAQDLRYWYGTGLGSDIEKYQMLPVVDMVTRRFKDGPDVIYENGNSTFSPPKIMASFSNDGQINQIIAATGVFDGEPQLPGDRILPNRLFRASRLTPMRGTVAFERLSCSPSSTYTSYAYPQGRSNNQTYMRIRFNEVVYPVFGCTSGPGSSCPLSQYEAIIGKKLTTAGSLTKLCNTTNPSFSGQPRADFFMNSRLPFATVIKP</sequence>
<gene>
    <name evidence="6" type="ORF">T440DRAFT_407785</name>
</gene>
<keyword evidence="1" id="KW-0378">Hydrolase</keyword>
<feature type="disulfide bond" evidence="4">
    <location>
        <begin position="417"/>
        <end position="425"/>
    </location>
</feature>
<keyword evidence="2" id="KW-0325">Glycoprotein</keyword>
<organism evidence="6 7">
    <name type="scientific">Plenodomus tracheiphilus IPT5</name>
    <dbReference type="NCBI Taxonomy" id="1408161"/>
    <lineage>
        <taxon>Eukaryota</taxon>
        <taxon>Fungi</taxon>
        <taxon>Dikarya</taxon>
        <taxon>Ascomycota</taxon>
        <taxon>Pezizomycotina</taxon>
        <taxon>Dothideomycetes</taxon>
        <taxon>Pleosporomycetidae</taxon>
        <taxon>Pleosporales</taxon>
        <taxon>Pleosporineae</taxon>
        <taxon>Leptosphaeriaceae</taxon>
        <taxon>Plenodomus</taxon>
    </lineage>
</organism>
<evidence type="ECO:0000313" key="6">
    <source>
        <dbReference type="EMBL" id="KAF2845550.1"/>
    </source>
</evidence>
<reference evidence="6" key="1">
    <citation type="submission" date="2020-01" db="EMBL/GenBank/DDBJ databases">
        <authorList>
            <consortium name="DOE Joint Genome Institute"/>
            <person name="Haridas S."/>
            <person name="Albert R."/>
            <person name="Binder M."/>
            <person name="Bloem J."/>
            <person name="Labutti K."/>
            <person name="Salamov A."/>
            <person name="Andreopoulos B."/>
            <person name="Baker S.E."/>
            <person name="Barry K."/>
            <person name="Bills G."/>
            <person name="Bluhm B.H."/>
            <person name="Cannon C."/>
            <person name="Castanera R."/>
            <person name="Culley D.E."/>
            <person name="Daum C."/>
            <person name="Ezra D."/>
            <person name="Gonzalez J.B."/>
            <person name="Henrissat B."/>
            <person name="Kuo A."/>
            <person name="Liang C."/>
            <person name="Lipzen A."/>
            <person name="Lutzoni F."/>
            <person name="Magnuson J."/>
            <person name="Mondo S."/>
            <person name="Nolan M."/>
            <person name="Ohm R."/>
            <person name="Pangilinan J."/>
            <person name="Park H.-J."/>
            <person name="Ramirez L."/>
            <person name="Alfaro M."/>
            <person name="Sun H."/>
            <person name="Tritt A."/>
            <person name="Yoshinaga Y."/>
            <person name="Zwiers L.-H."/>
            <person name="Turgeon B.G."/>
            <person name="Goodwin S.B."/>
            <person name="Spatafora J.W."/>
            <person name="Crous P.W."/>
            <person name="Grigoriev I.V."/>
        </authorList>
    </citation>
    <scope>NUCLEOTIDE SEQUENCE</scope>
    <source>
        <strain evidence="6">IPT5</strain>
    </source>
</reference>
<keyword evidence="7" id="KW-1185">Reference proteome</keyword>
<feature type="disulfide bond" evidence="4">
    <location>
        <begin position="48"/>
        <end position="381"/>
    </location>
</feature>
<proteinExistence type="predicted"/>
<evidence type="ECO:0000256" key="5">
    <source>
        <dbReference type="SAM" id="SignalP"/>
    </source>
</evidence>
<dbReference type="InterPro" id="IPR000560">
    <property type="entry name" value="His_Pase_clade-2"/>
</dbReference>
<evidence type="ECO:0000313" key="7">
    <source>
        <dbReference type="Proteomes" id="UP000799423"/>
    </source>
</evidence>
<dbReference type="Pfam" id="PF00328">
    <property type="entry name" value="His_Phos_2"/>
    <property type="match status" value="1"/>
</dbReference>
<evidence type="ECO:0000256" key="1">
    <source>
        <dbReference type="ARBA" id="ARBA00022801"/>
    </source>
</evidence>
<keyword evidence="5" id="KW-0732">Signal</keyword>
<dbReference type="GO" id="GO:0009277">
    <property type="term" value="C:fungal-type cell wall"/>
    <property type="evidence" value="ECO:0007669"/>
    <property type="project" value="TreeGrafter"/>
</dbReference>
<protein>
    <submittedName>
        <fullName evidence="6">Acid phosphatase-like protein</fullName>
    </submittedName>
</protein>
<dbReference type="PANTHER" id="PTHR20963">
    <property type="entry name" value="MULTIPLE INOSITOL POLYPHOSPHATE PHOSPHATASE-RELATED"/>
    <property type="match status" value="1"/>
</dbReference>
<dbReference type="AlphaFoldDB" id="A0A6A7AQF6"/>
<dbReference type="OrthoDB" id="6509975at2759"/>
<feature type="disulfide bond" evidence="4">
    <location>
        <begin position="246"/>
        <end position="260"/>
    </location>
</feature>
<feature type="signal peptide" evidence="5">
    <location>
        <begin position="1"/>
        <end position="19"/>
    </location>
</feature>
<evidence type="ECO:0000256" key="2">
    <source>
        <dbReference type="ARBA" id="ARBA00023180"/>
    </source>
</evidence>
<evidence type="ECO:0000256" key="3">
    <source>
        <dbReference type="PIRSR" id="PIRSR000894-1"/>
    </source>
</evidence>
<dbReference type="Gene3D" id="3.40.50.1240">
    <property type="entry name" value="Phosphoglycerate mutase-like"/>
    <property type="match status" value="1"/>
</dbReference>
<dbReference type="SUPFAM" id="SSF53254">
    <property type="entry name" value="Phosphoglycerate mutase-like"/>
    <property type="match status" value="1"/>
</dbReference>
<dbReference type="Proteomes" id="UP000799423">
    <property type="component" value="Unassembled WGS sequence"/>
</dbReference>
<dbReference type="InterPro" id="IPR029033">
    <property type="entry name" value="His_PPase_superfam"/>
</dbReference>
<dbReference type="GO" id="GO:0003993">
    <property type="term" value="F:acid phosphatase activity"/>
    <property type="evidence" value="ECO:0007669"/>
    <property type="project" value="TreeGrafter"/>
</dbReference>
<feature type="active site" description="Nucleophile" evidence="3">
    <location>
        <position position="59"/>
    </location>
</feature>
<keyword evidence="4" id="KW-1015">Disulfide bond</keyword>
<accession>A0A6A7AQF6</accession>
<dbReference type="EMBL" id="MU006345">
    <property type="protein sequence ID" value="KAF2845550.1"/>
    <property type="molecule type" value="Genomic_DNA"/>
</dbReference>
<dbReference type="CDD" id="cd07061">
    <property type="entry name" value="HP_HAP_like"/>
    <property type="match status" value="1"/>
</dbReference>